<keyword evidence="1" id="KW-0732">Signal</keyword>
<comment type="caution">
    <text evidence="2">The sequence shown here is derived from an EMBL/GenBank/DDBJ whole genome shotgun (WGS) entry which is preliminary data.</text>
</comment>
<dbReference type="InterPro" id="IPR058177">
    <property type="entry name" value="LIC11435-like"/>
</dbReference>
<feature type="signal peptide" evidence="1">
    <location>
        <begin position="1"/>
        <end position="28"/>
    </location>
</feature>
<dbReference type="Proteomes" id="UP000231857">
    <property type="component" value="Unassembled WGS sequence"/>
</dbReference>
<feature type="chain" id="PRO_5045854885" description="DUF5683 domain-containing protein" evidence="1">
    <location>
        <begin position="29"/>
        <end position="397"/>
    </location>
</feature>
<keyword evidence="3" id="KW-1185">Reference proteome</keyword>
<evidence type="ECO:0000256" key="1">
    <source>
        <dbReference type="SAM" id="SignalP"/>
    </source>
</evidence>
<sequence length="397" mass="43700">MLSKRFQKSNTIVALLVGFLLSSFPIFAKEEGVKLEWKPIPDAGGYQVEIKDSRGKITREKTNTTQVQIELPPGAYEHRIGVLNKYGRVSVFSAWIPFEVILSQKPEVVAAEKNKFLTKDMPETFEIKGKHFTEATKVILKDSKGNEIPVKSVDIKNSETMVVTIDKKKSPEGAVSLRLENPRNKSTDRENYFLVADTEDELAALDSKTSYSGSGSSGPSIFDLGAAARSAVLPGWGQYYQKKSTFRTAIFPSLIIVAGGYAAAKGNSYLNATHELDAARQSNIMYNSAFLQSGDPALFSLALYNYTQISPKYSHAVGEYNQLGVALGVLGFFYLINVLDAGFFPGPKQVKIEGTNTPVTVSPLLRNARESDRAATFASGNSYLLQQRMELGVEFTW</sequence>
<evidence type="ECO:0008006" key="4">
    <source>
        <dbReference type="Google" id="ProtNLM"/>
    </source>
</evidence>
<protein>
    <recommendedName>
        <fullName evidence="4">DUF5683 domain-containing protein</fullName>
    </recommendedName>
</protein>
<dbReference type="RefSeq" id="WP_100723314.1">
    <property type="nucleotide sequence ID" value="NZ_NPEG01000003.1"/>
</dbReference>
<dbReference type="NCBIfam" id="NF047756">
    <property type="entry name" value="LIC11435_fam"/>
    <property type="match status" value="1"/>
</dbReference>
<evidence type="ECO:0000313" key="2">
    <source>
        <dbReference type="EMBL" id="PKA15069.1"/>
    </source>
</evidence>
<gene>
    <name evidence="2" type="ORF">CH363_14485</name>
</gene>
<dbReference type="EMBL" id="NPEI01000009">
    <property type="protein sequence ID" value="PKA15069.1"/>
    <property type="molecule type" value="Genomic_DNA"/>
</dbReference>
<organism evidence="2 3">
    <name type="scientific">Leptospira haakeii</name>
    <dbReference type="NCBI Taxonomy" id="2023198"/>
    <lineage>
        <taxon>Bacteria</taxon>
        <taxon>Pseudomonadati</taxon>
        <taxon>Spirochaetota</taxon>
        <taxon>Spirochaetia</taxon>
        <taxon>Leptospirales</taxon>
        <taxon>Leptospiraceae</taxon>
        <taxon>Leptospira</taxon>
    </lineage>
</organism>
<accession>A0ABX4PH32</accession>
<reference evidence="2 3" key="1">
    <citation type="submission" date="2017-07" db="EMBL/GenBank/DDBJ databases">
        <title>Leptospira spp. isolated from tropical soils.</title>
        <authorList>
            <person name="Thibeaux R."/>
            <person name="Iraola G."/>
            <person name="Ferres I."/>
            <person name="Bierque E."/>
            <person name="Girault D."/>
            <person name="Soupe-Gilbert M.-E."/>
            <person name="Picardeau M."/>
            <person name="Goarant C."/>
        </authorList>
    </citation>
    <scope>NUCLEOTIDE SEQUENCE [LARGE SCALE GENOMIC DNA]</scope>
    <source>
        <strain evidence="2 3">ATI7-C-A2</strain>
    </source>
</reference>
<name>A0ABX4PH32_9LEPT</name>
<evidence type="ECO:0000313" key="3">
    <source>
        <dbReference type="Proteomes" id="UP000231857"/>
    </source>
</evidence>
<proteinExistence type="predicted"/>